<evidence type="ECO:0000313" key="2">
    <source>
        <dbReference type="EMBL" id="KAL0450672.1"/>
    </source>
</evidence>
<feature type="region of interest" description="Disordered" evidence="1">
    <location>
        <begin position="21"/>
        <end position="60"/>
    </location>
</feature>
<dbReference type="PANTHER" id="PTHR10688">
    <property type="entry name" value="PWWP DOMAIN-CONTAINING PROTEIN"/>
    <property type="match status" value="1"/>
</dbReference>
<protein>
    <submittedName>
        <fullName evidence="2">Uncharacterized protein</fullName>
    </submittedName>
</protein>
<proteinExistence type="predicted"/>
<dbReference type="PANTHER" id="PTHR10688:SF3">
    <property type="entry name" value="PWWP DOMAIN-CONTAINING PROTEIN 6"/>
    <property type="match status" value="1"/>
</dbReference>
<sequence>MKAADAEAAFRSSVSQRPFGVENVDYQVQYPSSGSKSHESHPKLSPPTDRAPHKQDLSTPTGDVMLDVRVIMRKLEIMTAILENYHSKFSPKEKSSLKDEMKRLMESVETASEKVRVMAEST</sequence>
<name>A0AAW2X949_9LAMI</name>
<dbReference type="AlphaFoldDB" id="A0AAW2X949"/>
<dbReference type="EMBL" id="JACGWN010000005">
    <property type="protein sequence ID" value="KAL0450672.1"/>
    <property type="molecule type" value="Genomic_DNA"/>
</dbReference>
<comment type="caution">
    <text evidence="2">The sequence shown here is derived from an EMBL/GenBank/DDBJ whole genome shotgun (WGS) entry which is preliminary data.</text>
</comment>
<organism evidence="2">
    <name type="scientific">Sesamum latifolium</name>
    <dbReference type="NCBI Taxonomy" id="2727402"/>
    <lineage>
        <taxon>Eukaryota</taxon>
        <taxon>Viridiplantae</taxon>
        <taxon>Streptophyta</taxon>
        <taxon>Embryophyta</taxon>
        <taxon>Tracheophyta</taxon>
        <taxon>Spermatophyta</taxon>
        <taxon>Magnoliopsida</taxon>
        <taxon>eudicotyledons</taxon>
        <taxon>Gunneridae</taxon>
        <taxon>Pentapetalae</taxon>
        <taxon>asterids</taxon>
        <taxon>lamiids</taxon>
        <taxon>Lamiales</taxon>
        <taxon>Pedaliaceae</taxon>
        <taxon>Sesamum</taxon>
    </lineage>
</organism>
<evidence type="ECO:0000256" key="1">
    <source>
        <dbReference type="SAM" id="MobiDB-lite"/>
    </source>
</evidence>
<gene>
    <name evidence="2" type="ORF">Slati_1623600</name>
</gene>
<accession>A0AAW2X949</accession>
<reference evidence="2" key="2">
    <citation type="journal article" date="2024" name="Plant">
        <title>Genomic evolution and insights into agronomic trait innovations of Sesamum species.</title>
        <authorList>
            <person name="Miao H."/>
            <person name="Wang L."/>
            <person name="Qu L."/>
            <person name="Liu H."/>
            <person name="Sun Y."/>
            <person name="Le M."/>
            <person name="Wang Q."/>
            <person name="Wei S."/>
            <person name="Zheng Y."/>
            <person name="Lin W."/>
            <person name="Duan Y."/>
            <person name="Cao H."/>
            <person name="Xiong S."/>
            <person name="Wang X."/>
            <person name="Wei L."/>
            <person name="Li C."/>
            <person name="Ma Q."/>
            <person name="Ju M."/>
            <person name="Zhao R."/>
            <person name="Li G."/>
            <person name="Mu C."/>
            <person name="Tian Q."/>
            <person name="Mei H."/>
            <person name="Zhang T."/>
            <person name="Gao T."/>
            <person name="Zhang H."/>
        </authorList>
    </citation>
    <scope>NUCLEOTIDE SEQUENCE</scope>
    <source>
        <strain evidence="2">KEN1</strain>
    </source>
</reference>
<reference evidence="2" key="1">
    <citation type="submission" date="2020-06" db="EMBL/GenBank/DDBJ databases">
        <authorList>
            <person name="Li T."/>
            <person name="Hu X."/>
            <person name="Zhang T."/>
            <person name="Song X."/>
            <person name="Zhang H."/>
            <person name="Dai N."/>
            <person name="Sheng W."/>
            <person name="Hou X."/>
            <person name="Wei L."/>
        </authorList>
    </citation>
    <scope>NUCLEOTIDE SEQUENCE</scope>
    <source>
        <strain evidence="2">KEN1</strain>
        <tissue evidence="2">Leaf</tissue>
    </source>
</reference>
<dbReference type="InterPro" id="IPR052657">
    <property type="entry name" value="PDP_family_Arabidopsis"/>
</dbReference>